<feature type="domain" description="HORMA" evidence="6">
    <location>
        <begin position="8"/>
        <end position="198"/>
    </location>
</feature>
<name>A0AAD5Y4Q7_9FUNG</name>
<evidence type="ECO:0000256" key="1">
    <source>
        <dbReference type="ARBA" id="ARBA00004123"/>
    </source>
</evidence>
<evidence type="ECO:0000256" key="4">
    <source>
        <dbReference type="ARBA" id="ARBA00023242"/>
    </source>
</evidence>
<dbReference type="AlphaFoldDB" id="A0AAD5Y4Q7"/>
<dbReference type="GO" id="GO:0005694">
    <property type="term" value="C:chromosome"/>
    <property type="evidence" value="ECO:0007669"/>
    <property type="project" value="UniProtKB-SubCell"/>
</dbReference>
<evidence type="ECO:0000256" key="5">
    <source>
        <dbReference type="ARBA" id="ARBA00023254"/>
    </source>
</evidence>
<dbReference type="SUPFAM" id="SSF56019">
    <property type="entry name" value="The spindle assembly checkpoint protein mad2"/>
    <property type="match status" value="1"/>
</dbReference>
<evidence type="ECO:0000256" key="3">
    <source>
        <dbReference type="ARBA" id="ARBA00022454"/>
    </source>
</evidence>
<comment type="caution">
    <text evidence="7">The sequence shown here is derived from an EMBL/GenBank/DDBJ whole genome shotgun (WGS) entry which is preliminary data.</text>
</comment>
<evidence type="ECO:0000256" key="2">
    <source>
        <dbReference type="ARBA" id="ARBA00004286"/>
    </source>
</evidence>
<keyword evidence="3" id="KW-0158">Chromosome</keyword>
<gene>
    <name evidence="7" type="primary">HOP1</name>
    <name evidence="7" type="ORF">HK103_003206</name>
</gene>
<sequence length="364" mass="41763">MQVLPNPQQSLCLVQNLVKATIGSIAYIRMLFPEDAFETKGIDGVAIKTLKRGFTSESNCLLDWIEVGVFDALERKYLKSLVFGIYLDKDKPFELVEEYIFEFNYFEDHVEFNLCSGKHEISKTTHQLIRRLLLMTQSLESLPDDAFITIRLFYFPHTPLSYEPPLFKKLDKVSTQDYASTVNLGSVKTPFHDFSLKIRTNCQQQVQDFDTQELKDELELNAELALTQPNYFKAAKEASRSIILEETPETNKKYNCVCGLQCDFSSFSCCSYLHHKLCNPSLECITCLSSKTPILPINDIKEICLKKLALFHVLTTSKLDVAKKLGVSSQKTKELLDWMKSNGYINARKKIIQENREKGLFRSI</sequence>
<keyword evidence="8" id="KW-1185">Reference proteome</keyword>
<dbReference type="Proteomes" id="UP001210925">
    <property type="component" value="Unassembled WGS sequence"/>
</dbReference>
<dbReference type="PANTHER" id="PTHR48225">
    <property type="entry name" value="HORMA DOMAIN-CONTAINING PROTEIN 1"/>
    <property type="match status" value="1"/>
</dbReference>
<dbReference type="InterPro" id="IPR003511">
    <property type="entry name" value="HORMA_dom"/>
</dbReference>
<evidence type="ECO:0000313" key="8">
    <source>
        <dbReference type="Proteomes" id="UP001210925"/>
    </source>
</evidence>
<protein>
    <submittedName>
        <fullName evidence="7">DNA binding protein</fullName>
    </submittedName>
</protein>
<dbReference type="InterPro" id="IPR051294">
    <property type="entry name" value="HORMA_MeioticProgression"/>
</dbReference>
<dbReference type="GO" id="GO:0005634">
    <property type="term" value="C:nucleus"/>
    <property type="evidence" value="ECO:0007669"/>
    <property type="project" value="UniProtKB-SubCell"/>
</dbReference>
<dbReference type="EMBL" id="JADGKB010000023">
    <property type="protein sequence ID" value="KAJ3258824.1"/>
    <property type="molecule type" value="Genomic_DNA"/>
</dbReference>
<dbReference type="GO" id="GO:0051321">
    <property type="term" value="P:meiotic cell cycle"/>
    <property type="evidence" value="ECO:0007669"/>
    <property type="project" value="UniProtKB-KW"/>
</dbReference>
<dbReference type="InterPro" id="IPR036570">
    <property type="entry name" value="HORMA_dom_sf"/>
</dbReference>
<proteinExistence type="predicted"/>
<evidence type="ECO:0000259" key="6">
    <source>
        <dbReference type="PROSITE" id="PS50815"/>
    </source>
</evidence>
<reference evidence="7" key="1">
    <citation type="submission" date="2020-05" db="EMBL/GenBank/DDBJ databases">
        <title>Phylogenomic resolution of chytrid fungi.</title>
        <authorList>
            <person name="Stajich J.E."/>
            <person name="Amses K."/>
            <person name="Simmons R."/>
            <person name="Seto K."/>
            <person name="Myers J."/>
            <person name="Bonds A."/>
            <person name="Quandt C.A."/>
            <person name="Barry K."/>
            <person name="Liu P."/>
            <person name="Grigoriev I."/>
            <person name="Longcore J.E."/>
            <person name="James T.Y."/>
        </authorList>
    </citation>
    <scope>NUCLEOTIDE SEQUENCE</scope>
    <source>
        <strain evidence="7">PLAUS21</strain>
    </source>
</reference>
<comment type="subcellular location">
    <subcellularLocation>
        <location evidence="2">Chromosome</location>
    </subcellularLocation>
    <subcellularLocation>
        <location evidence="1">Nucleus</location>
    </subcellularLocation>
</comment>
<organism evidence="7 8">
    <name type="scientific">Boothiomyces macroporosus</name>
    <dbReference type="NCBI Taxonomy" id="261099"/>
    <lineage>
        <taxon>Eukaryota</taxon>
        <taxon>Fungi</taxon>
        <taxon>Fungi incertae sedis</taxon>
        <taxon>Chytridiomycota</taxon>
        <taxon>Chytridiomycota incertae sedis</taxon>
        <taxon>Chytridiomycetes</taxon>
        <taxon>Rhizophydiales</taxon>
        <taxon>Terramycetaceae</taxon>
        <taxon>Boothiomyces</taxon>
    </lineage>
</organism>
<dbReference type="PANTHER" id="PTHR48225:SF7">
    <property type="entry name" value="MEIOSIS-SPECIFIC PROTEIN HOP1"/>
    <property type="match status" value="1"/>
</dbReference>
<accession>A0AAD5Y4Q7</accession>
<dbReference type="Gene3D" id="3.30.900.10">
    <property type="entry name" value="HORMA domain"/>
    <property type="match status" value="1"/>
</dbReference>
<dbReference type="PROSITE" id="PS50815">
    <property type="entry name" value="HORMA"/>
    <property type="match status" value="1"/>
</dbReference>
<evidence type="ECO:0000313" key="7">
    <source>
        <dbReference type="EMBL" id="KAJ3258824.1"/>
    </source>
</evidence>
<dbReference type="Pfam" id="PF02301">
    <property type="entry name" value="HORMA"/>
    <property type="match status" value="1"/>
</dbReference>
<keyword evidence="4" id="KW-0539">Nucleus</keyword>
<keyword evidence="5" id="KW-0469">Meiosis</keyword>